<organism evidence="7 8">
    <name type="scientific">Microbacterium protaetiae</name>
    <dbReference type="NCBI Taxonomy" id="2509458"/>
    <lineage>
        <taxon>Bacteria</taxon>
        <taxon>Bacillati</taxon>
        <taxon>Actinomycetota</taxon>
        <taxon>Actinomycetes</taxon>
        <taxon>Micrococcales</taxon>
        <taxon>Microbacteriaceae</taxon>
        <taxon>Microbacterium</taxon>
    </lineage>
</organism>
<feature type="compositionally biased region" description="Pro residues" evidence="5">
    <location>
        <begin position="1"/>
        <end position="19"/>
    </location>
</feature>
<comment type="subcellular location">
    <subcellularLocation>
        <location evidence="1">Membrane</location>
        <topology evidence="1">Multi-pass membrane protein</topology>
    </subcellularLocation>
</comment>
<evidence type="ECO:0000256" key="1">
    <source>
        <dbReference type="ARBA" id="ARBA00004141"/>
    </source>
</evidence>
<evidence type="ECO:0000256" key="3">
    <source>
        <dbReference type="ARBA" id="ARBA00022989"/>
    </source>
</evidence>
<reference evidence="7 8" key="1">
    <citation type="submission" date="2019-01" db="EMBL/GenBank/DDBJ databases">
        <title>Genome sequencing of strain DFW100M-13.</title>
        <authorList>
            <person name="Heo J."/>
            <person name="Kim S.-J."/>
            <person name="Kim J.-S."/>
            <person name="Hong S.-B."/>
            <person name="Kwon S.-W."/>
        </authorList>
    </citation>
    <scope>NUCLEOTIDE SEQUENCE [LARGE SCALE GENOMIC DNA]</scope>
    <source>
        <strain evidence="7 8">DFW100M-13</strain>
    </source>
</reference>
<protein>
    <submittedName>
        <fullName evidence="7">DUF4870 domain-containing protein</fullName>
    </submittedName>
</protein>
<feature type="transmembrane region" description="Helical" evidence="6">
    <location>
        <begin position="69"/>
        <end position="86"/>
    </location>
</feature>
<dbReference type="OrthoDB" id="9808930at2"/>
<dbReference type="KEGG" id="mprt:ET475_00925"/>
<feature type="region of interest" description="Disordered" evidence="5">
    <location>
        <begin position="1"/>
        <end position="23"/>
    </location>
</feature>
<name>A0A4P6EB07_9MICO</name>
<accession>A0A4P6EB07</accession>
<evidence type="ECO:0000256" key="2">
    <source>
        <dbReference type="ARBA" id="ARBA00022692"/>
    </source>
</evidence>
<dbReference type="AlphaFoldDB" id="A0A4P6EB07"/>
<evidence type="ECO:0000313" key="7">
    <source>
        <dbReference type="EMBL" id="QAY58706.1"/>
    </source>
</evidence>
<dbReference type="InterPro" id="IPR019109">
    <property type="entry name" value="MamF_MmsF"/>
</dbReference>
<keyword evidence="2 6" id="KW-0812">Transmembrane</keyword>
<gene>
    <name evidence="7" type="ORF">ET475_00925</name>
</gene>
<sequence length="135" mass="14544">MTNPPNPGQPYGQPAPPLSPEGDKQAAMWAHIGGIVGFLPSLIIWLVLKDRGPRVNGEGKEALNWQITVTIAWVAVGIVRGLLGWLPFIGPLFVGLLGLVLFAIWVLNVVWSIMGGVAVNNGGGYRYPINLRLIK</sequence>
<feature type="transmembrane region" description="Helical" evidence="6">
    <location>
        <begin position="26"/>
        <end position="48"/>
    </location>
</feature>
<evidence type="ECO:0000256" key="4">
    <source>
        <dbReference type="ARBA" id="ARBA00023136"/>
    </source>
</evidence>
<evidence type="ECO:0000313" key="8">
    <source>
        <dbReference type="Proteomes" id="UP000293995"/>
    </source>
</evidence>
<keyword evidence="4 6" id="KW-0472">Membrane</keyword>
<keyword evidence="3 6" id="KW-1133">Transmembrane helix</keyword>
<evidence type="ECO:0000256" key="6">
    <source>
        <dbReference type="SAM" id="Phobius"/>
    </source>
</evidence>
<proteinExistence type="predicted"/>
<feature type="transmembrane region" description="Helical" evidence="6">
    <location>
        <begin position="92"/>
        <end position="119"/>
    </location>
</feature>
<evidence type="ECO:0000256" key="5">
    <source>
        <dbReference type="SAM" id="MobiDB-lite"/>
    </source>
</evidence>
<dbReference type="Pfam" id="PF09685">
    <property type="entry name" value="MamF_MmsF"/>
    <property type="match status" value="1"/>
</dbReference>
<dbReference type="EMBL" id="CP035494">
    <property type="protein sequence ID" value="QAY58706.1"/>
    <property type="molecule type" value="Genomic_DNA"/>
</dbReference>
<dbReference type="RefSeq" id="WP_129385166.1">
    <property type="nucleotide sequence ID" value="NZ_CP035494.1"/>
</dbReference>
<keyword evidence="8" id="KW-1185">Reference proteome</keyword>
<dbReference type="Proteomes" id="UP000293995">
    <property type="component" value="Chromosome"/>
</dbReference>